<organism evidence="2 3">
    <name type="scientific">Pelagivirga sediminicola</name>
    <dbReference type="NCBI Taxonomy" id="2170575"/>
    <lineage>
        <taxon>Bacteria</taxon>
        <taxon>Pseudomonadati</taxon>
        <taxon>Pseudomonadota</taxon>
        <taxon>Alphaproteobacteria</taxon>
        <taxon>Rhodobacterales</taxon>
        <taxon>Paracoccaceae</taxon>
        <taxon>Pelagivirga</taxon>
    </lineage>
</organism>
<sequence>MAIISRLRAARHTALSAVATMIPALLAHELISFGVIHSTIRWSDAGCHYSDCAGIGVVLFGYALFAMPLAILFALAGAALAQSSLRRAVLAGLWLAVCITSLFPIASSYRGGFGTTWLWYEPFLELMLHPILTPVTVALGLWLFDLANRRLAGR</sequence>
<name>A0A2T7G7J6_9RHOB</name>
<keyword evidence="1" id="KW-0472">Membrane</keyword>
<dbReference type="RefSeq" id="WP_108691870.1">
    <property type="nucleotide sequence ID" value="NZ_QCYH01000004.1"/>
</dbReference>
<keyword evidence="1" id="KW-1133">Transmembrane helix</keyword>
<evidence type="ECO:0000256" key="1">
    <source>
        <dbReference type="SAM" id="Phobius"/>
    </source>
</evidence>
<dbReference type="OrthoDB" id="7875033at2"/>
<dbReference type="AlphaFoldDB" id="A0A2T7G7J6"/>
<reference evidence="2 3" key="1">
    <citation type="submission" date="2018-04" db="EMBL/GenBank/DDBJ databases">
        <title>Pelagivirga bohaiensis gen. nov., sp. nov., a bacterium isolated from the Bohai Sea.</title>
        <authorList>
            <person name="Ji X."/>
        </authorList>
    </citation>
    <scope>NUCLEOTIDE SEQUENCE [LARGE SCALE GENOMIC DNA]</scope>
    <source>
        <strain evidence="2 3">BH-SD19</strain>
    </source>
</reference>
<proteinExistence type="predicted"/>
<feature type="transmembrane region" description="Helical" evidence="1">
    <location>
        <begin position="88"/>
        <end position="106"/>
    </location>
</feature>
<dbReference type="EMBL" id="QCYH01000004">
    <property type="protein sequence ID" value="PVA10357.1"/>
    <property type="molecule type" value="Genomic_DNA"/>
</dbReference>
<keyword evidence="3" id="KW-1185">Reference proteome</keyword>
<evidence type="ECO:0000313" key="3">
    <source>
        <dbReference type="Proteomes" id="UP000244446"/>
    </source>
</evidence>
<comment type="caution">
    <text evidence="2">The sequence shown here is derived from an EMBL/GenBank/DDBJ whole genome shotgun (WGS) entry which is preliminary data.</text>
</comment>
<protein>
    <submittedName>
        <fullName evidence="2">Uncharacterized protein</fullName>
    </submittedName>
</protein>
<accession>A0A2T7G7J6</accession>
<evidence type="ECO:0000313" key="2">
    <source>
        <dbReference type="EMBL" id="PVA10357.1"/>
    </source>
</evidence>
<feature type="transmembrane region" description="Helical" evidence="1">
    <location>
        <begin position="12"/>
        <end position="35"/>
    </location>
</feature>
<feature type="transmembrane region" description="Helical" evidence="1">
    <location>
        <begin position="126"/>
        <end position="144"/>
    </location>
</feature>
<keyword evidence="1" id="KW-0812">Transmembrane</keyword>
<dbReference type="Proteomes" id="UP000244446">
    <property type="component" value="Unassembled WGS sequence"/>
</dbReference>
<feature type="transmembrane region" description="Helical" evidence="1">
    <location>
        <begin position="55"/>
        <end position="81"/>
    </location>
</feature>
<gene>
    <name evidence="2" type="ORF">DC366_08955</name>
</gene>